<organism evidence="1 2">
    <name type="scientific">Sodalis ligni</name>
    <dbReference type="NCBI Taxonomy" id="2697027"/>
    <lineage>
        <taxon>Bacteria</taxon>
        <taxon>Pseudomonadati</taxon>
        <taxon>Pseudomonadota</taxon>
        <taxon>Gammaproteobacteria</taxon>
        <taxon>Enterobacterales</taxon>
        <taxon>Bruguierivoracaceae</taxon>
        <taxon>Sodalis</taxon>
    </lineage>
</organism>
<evidence type="ECO:0000313" key="2">
    <source>
        <dbReference type="Proteomes" id="UP000294555"/>
    </source>
</evidence>
<proteinExistence type="predicted"/>
<evidence type="ECO:0008006" key="3">
    <source>
        <dbReference type="Google" id="ProtNLM"/>
    </source>
</evidence>
<dbReference type="RefSeq" id="WP_132926579.1">
    <property type="nucleotide sequence ID" value="NZ_SJOI01000001.1"/>
</dbReference>
<accession>A0A4R1NID1</accession>
<keyword evidence="2" id="KW-1185">Reference proteome</keyword>
<reference evidence="1 2" key="1">
    <citation type="submission" date="2019-02" db="EMBL/GenBank/DDBJ databases">
        <title>Investigation of anaerobic lignin degradation for improved lignocellulosic biofuels.</title>
        <authorList>
            <person name="Deangelis K."/>
        </authorList>
    </citation>
    <scope>NUCLEOTIDE SEQUENCE [LARGE SCALE GENOMIC DNA]</scope>
    <source>
        <strain evidence="1 2">159R</strain>
    </source>
</reference>
<gene>
    <name evidence="1" type="ORF">EZJ58_5144</name>
</gene>
<dbReference type="Proteomes" id="UP000294555">
    <property type="component" value="Unassembled WGS sequence"/>
</dbReference>
<dbReference type="OrthoDB" id="6524844at2"/>
<sequence>MSRITYVVEYPDGQEPPVHVNMDVAGGHPVAFRFGDALAEPVARPLPVWNEDLGDVVWWCWENGEWLGEAAWIGTPNDRAWPGYHTHWTPHPVFPADIPPTDNLEGQDHD</sequence>
<dbReference type="AlphaFoldDB" id="A0A4R1NID1"/>
<dbReference type="EMBL" id="SJOI01000001">
    <property type="protein sequence ID" value="TCL06847.1"/>
    <property type="molecule type" value="Genomic_DNA"/>
</dbReference>
<comment type="caution">
    <text evidence="1">The sequence shown here is derived from an EMBL/GenBank/DDBJ whole genome shotgun (WGS) entry which is preliminary data.</text>
</comment>
<evidence type="ECO:0000313" key="1">
    <source>
        <dbReference type="EMBL" id="TCL06847.1"/>
    </source>
</evidence>
<protein>
    <recommendedName>
        <fullName evidence="3">DUF551 domain-containing protein</fullName>
    </recommendedName>
</protein>
<name>A0A4R1NID1_9GAMM</name>